<reference evidence="5 6" key="1">
    <citation type="submission" date="2018-02" db="EMBL/GenBank/DDBJ databases">
        <title>Draft genome of wild Prunus yedoensis var. nudiflora.</title>
        <authorList>
            <person name="Baek S."/>
            <person name="Kim J.-H."/>
            <person name="Choi K."/>
            <person name="Kim G.-B."/>
            <person name="Cho A."/>
            <person name="Jang H."/>
            <person name="Shin C.-H."/>
            <person name="Yu H.-J."/>
            <person name="Mun J.-H."/>
        </authorList>
    </citation>
    <scope>NUCLEOTIDE SEQUENCE [LARGE SCALE GENOMIC DNA]</scope>
    <source>
        <strain evidence="6">cv. Jeju island</strain>
        <tissue evidence="5">Leaf</tissue>
    </source>
</reference>
<feature type="repeat" description="PPR" evidence="3">
    <location>
        <begin position="10"/>
        <end position="44"/>
    </location>
</feature>
<evidence type="ECO:0000313" key="5">
    <source>
        <dbReference type="EMBL" id="PQP96691.1"/>
    </source>
</evidence>
<feature type="chain" id="PRO_5016432404" evidence="4">
    <location>
        <begin position="23"/>
        <end position="192"/>
    </location>
</feature>
<evidence type="ECO:0000256" key="1">
    <source>
        <dbReference type="ARBA" id="ARBA00007626"/>
    </source>
</evidence>
<accession>A0A314XR78</accession>
<keyword evidence="2" id="KW-0677">Repeat</keyword>
<evidence type="ECO:0000313" key="6">
    <source>
        <dbReference type="Proteomes" id="UP000250321"/>
    </source>
</evidence>
<sequence length="192" mass="21306">MMRASNFMPDSLICGVLLQCLCKNLCLNDAIKVLEDMMETGLTPANDVFADAVNVFCKLGKLDDAMKFLEDKHILETSACNVLLEGCCSAGKFLMAKDLLVKMSESDVADCNSWNILIRWLCENSRIRVGFEILGRMVVSSSLPDCATYSALVIGNCKISNYRNALDLFHHIRAKSWVLDPTSYSELSKAFA</sequence>
<comment type="caution">
    <text evidence="5">The sequence shown here is derived from an EMBL/GenBank/DDBJ whole genome shotgun (WGS) entry which is preliminary data.</text>
</comment>
<dbReference type="InterPro" id="IPR011990">
    <property type="entry name" value="TPR-like_helical_dom_sf"/>
</dbReference>
<name>A0A314XR78_PRUYE</name>
<dbReference type="Pfam" id="PF13041">
    <property type="entry name" value="PPR_2"/>
    <property type="match status" value="1"/>
</dbReference>
<keyword evidence="6" id="KW-1185">Reference proteome</keyword>
<organism evidence="5 6">
    <name type="scientific">Prunus yedoensis var. nudiflora</name>
    <dbReference type="NCBI Taxonomy" id="2094558"/>
    <lineage>
        <taxon>Eukaryota</taxon>
        <taxon>Viridiplantae</taxon>
        <taxon>Streptophyta</taxon>
        <taxon>Embryophyta</taxon>
        <taxon>Tracheophyta</taxon>
        <taxon>Spermatophyta</taxon>
        <taxon>Magnoliopsida</taxon>
        <taxon>eudicotyledons</taxon>
        <taxon>Gunneridae</taxon>
        <taxon>Pentapetalae</taxon>
        <taxon>rosids</taxon>
        <taxon>fabids</taxon>
        <taxon>Rosales</taxon>
        <taxon>Rosaceae</taxon>
        <taxon>Amygdaloideae</taxon>
        <taxon>Amygdaleae</taxon>
        <taxon>Prunus</taxon>
    </lineage>
</organism>
<dbReference type="AlphaFoldDB" id="A0A314XR78"/>
<dbReference type="PROSITE" id="PS51375">
    <property type="entry name" value="PPR"/>
    <property type="match status" value="2"/>
</dbReference>
<evidence type="ECO:0000256" key="2">
    <source>
        <dbReference type="ARBA" id="ARBA00022737"/>
    </source>
</evidence>
<comment type="similarity">
    <text evidence="1">Belongs to the PPR family. P subfamily.</text>
</comment>
<proteinExistence type="inferred from homology"/>
<dbReference type="Proteomes" id="UP000250321">
    <property type="component" value="Unassembled WGS sequence"/>
</dbReference>
<dbReference type="PANTHER" id="PTHR47941">
    <property type="entry name" value="PENTATRICOPEPTIDE REPEAT-CONTAINING PROTEIN 3, MITOCHONDRIAL"/>
    <property type="match status" value="1"/>
</dbReference>
<dbReference type="InterPro" id="IPR002885">
    <property type="entry name" value="PPR_rpt"/>
</dbReference>
<keyword evidence="4" id="KW-0732">Signal</keyword>
<dbReference type="Gene3D" id="1.25.40.10">
    <property type="entry name" value="Tetratricopeptide repeat domain"/>
    <property type="match status" value="2"/>
</dbReference>
<feature type="signal peptide" evidence="4">
    <location>
        <begin position="1"/>
        <end position="22"/>
    </location>
</feature>
<protein>
    <submittedName>
        <fullName evidence="5">Pentatricopeptide repeat-containing protein</fullName>
    </submittedName>
</protein>
<dbReference type="OrthoDB" id="185373at2759"/>
<dbReference type="NCBIfam" id="TIGR00756">
    <property type="entry name" value="PPR"/>
    <property type="match status" value="3"/>
</dbReference>
<dbReference type="Pfam" id="PF01535">
    <property type="entry name" value="PPR"/>
    <property type="match status" value="3"/>
</dbReference>
<gene>
    <name evidence="5" type="ORF">Pyn_09891</name>
</gene>
<feature type="repeat" description="PPR" evidence="3">
    <location>
        <begin position="76"/>
        <end position="110"/>
    </location>
</feature>
<evidence type="ECO:0000256" key="3">
    <source>
        <dbReference type="PROSITE-ProRule" id="PRU00708"/>
    </source>
</evidence>
<dbReference type="STRING" id="2094558.A0A314XR78"/>
<dbReference type="EMBL" id="PJQY01002068">
    <property type="protein sequence ID" value="PQP96691.1"/>
    <property type="molecule type" value="Genomic_DNA"/>
</dbReference>
<evidence type="ECO:0000256" key="4">
    <source>
        <dbReference type="SAM" id="SignalP"/>
    </source>
</evidence>